<accession>A0A2V5IB25</accession>
<evidence type="ECO:0000256" key="1">
    <source>
        <dbReference type="ARBA" id="ARBA00001974"/>
    </source>
</evidence>
<dbReference type="InterPro" id="IPR016166">
    <property type="entry name" value="FAD-bd_PCMH"/>
</dbReference>
<sequence length="623" mass="67380">MMMGQSRGILGGVRQLILVILVGAYLSRLSAVDDDRHDCRCRPGEPCWPTVSHWSTLNESIGGALAHVKPIAHVCHQSGQDSSACEQVLQESLDSKWRASHTGALQDWVWEGGAESNQTCYYLRSGPAGSCHQGRIPLYSAAVKSASDVQKVVDFTRQHNLRLVIRNTGHDGSGRSSGPDSVEIHTHHLNSVQYHPNFRPAGSSERQSAPGQPAVTVGAGILLGDLYARGASEGWIVVGGECPTVGAAGGFLQGGGVSSWLSYAHGLAVDNVLEYEVVTAKGEIVIANAHQNPDLFWALRGGGGGTFGVVTQATLQVHPDLPVSVADAVVTGSRADATFWSHGVAALLRALQFLNNHGTAGQFILRNTDDDTVQASLTMYFSNLTVPAVADERMDPLRRALEHNGHPYQLTSRFLPQISSTFRHTADRYPEDYGILMGSVLVSLDLFNSATGPAALAQHFARLPMTPDDLLFTSNLGGRVSSLNRDPASTAMHPGWRDAAQLLNFVRGVGAPSLAAKATALHELQTVQMARLYEIEPAFQISYRNLGDPSERRSREVYWGSNYARLVEVKRRWDPEGLFFSKLGIDGDAWDAEGMCRQTRQGAWNVAVKWVQSFLGSLSASVV</sequence>
<dbReference type="Pfam" id="PF01565">
    <property type="entry name" value="FAD_binding_4"/>
    <property type="match status" value="1"/>
</dbReference>
<proteinExistence type="inferred from homology"/>
<dbReference type="GO" id="GO:0071949">
    <property type="term" value="F:FAD binding"/>
    <property type="evidence" value="ECO:0007669"/>
    <property type="project" value="InterPro"/>
</dbReference>
<dbReference type="InterPro" id="IPR006094">
    <property type="entry name" value="Oxid_FAD_bind_N"/>
</dbReference>
<comment type="cofactor">
    <cofactor evidence="1">
        <name>FAD</name>
        <dbReference type="ChEBI" id="CHEBI:57692"/>
    </cofactor>
</comment>
<comment type="similarity">
    <text evidence="2">Belongs to the oxygen-dependent FAD-linked oxidoreductase family.</text>
</comment>
<keyword evidence="4" id="KW-0274">FAD</keyword>
<dbReference type="InterPro" id="IPR012951">
    <property type="entry name" value="BBE"/>
</dbReference>
<dbReference type="PROSITE" id="PS51387">
    <property type="entry name" value="FAD_PCMH"/>
    <property type="match status" value="1"/>
</dbReference>
<evidence type="ECO:0000259" key="7">
    <source>
        <dbReference type="PROSITE" id="PS51387"/>
    </source>
</evidence>
<keyword evidence="9" id="KW-1185">Reference proteome</keyword>
<evidence type="ECO:0000256" key="2">
    <source>
        <dbReference type="ARBA" id="ARBA00005466"/>
    </source>
</evidence>
<dbReference type="Gene3D" id="3.30.465.10">
    <property type="match status" value="2"/>
</dbReference>
<dbReference type="PANTHER" id="PTHR42973:SF39">
    <property type="entry name" value="FAD-BINDING PCMH-TYPE DOMAIN-CONTAINING PROTEIN"/>
    <property type="match status" value="1"/>
</dbReference>
<evidence type="ECO:0000256" key="4">
    <source>
        <dbReference type="ARBA" id="ARBA00022827"/>
    </source>
</evidence>
<keyword evidence="6" id="KW-0732">Signal</keyword>
<dbReference type="Proteomes" id="UP000248817">
    <property type="component" value="Unassembled WGS sequence"/>
</dbReference>
<dbReference type="SUPFAM" id="SSF56176">
    <property type="entry name" value="FAD-binding/transporter-associated domain-like"/>
    <property type="match status" value="1"/>
</dbReference>
<dbReference type="InterPro" id="IPR016169">
    <property type="entry name" value="FAD-bd_PCMH_sub2"/>
</dbReference>
<evidence type="ECO:0000256" key="5">
    <source>
        <dbReference type="ARBA" id="ARBA00023002"/>
    </source>
</evidence>
<dbReference type="GO" id="GO:0016491">
    <property type="term" value="F:oxidoreductase activity"/>
    <property type="evidence" value="ECO:0007669"/>
    <property type="project" value="UniProtKB-KW"/>
</dbReference>
<evidence type="ECO:0000256" key="6">
    <source>
        <dbReference type="SAM" id="SignalP"/>
    </source>
</evidence>
<evidence type="ECO:0000256" key="3">
    <source>
        <dbReference type="ARBA" id="ARBA00022630"/>
    </source>
</evidence>
<dbReference type="EMBL" id="KZ825480">
    <property type="protein sequence ID" value="PYI33859.1"/>
    <property type="molecule type" value="Genomic_DNA"/>
</dbReference>
<feature type="domain" description="FAD-binding PCMH-type" evidence="7">
    <location>
        <begin position="132"/>
        <end position="320"/>
    </location>
</feature>
<protein>
    <submittedName>
        <fullName evidence="8">Chanoclavine-I synthase oxidoreductase protein</fullName>
    </submittedName>
</protein>
<feature type="chain" id="PRO_5016098740" evidence="6">
    <location>
        <begin position="32"/>
        <end position="623"/>
    </location>
</feature>
<dbReference type="InterPro" id="IPR036318">
    <property type="entry name" value="FAD-bd_PCMH-like_sf"/>
</dbReference>
<gene>
    <name evidence="8" type="ORF">BP00DRAFT_493538</name>
</gene>
<dbReference type="Pfam" id="PF08031">
    <property type="entry name" value="BBE"/>
    <property type="match status" value="1"/>
</dbReference>
<reference evidence="8 9" key="1">
    <citation type="submission" date="2018-02" db="EMBL/GenBank/DDBJ databases">
        <title>The genomes of Aspergillus section Nigri reveals drivers in fungal speciation.</title>
        <authorList>
            <consortium name="DOE Joint Genome Institute"/>
            <person name="Vesth T.C."/>
            <person name="Nybo J."/>
            <person name="Theobald S."/>
            <person name="Brandl J."/>
            <person name="Frisvad J.C."/>
            <person name="Nielsen K.F."/>
            <person name="Lyhne E.K."/>
            <person name="Kogle M.E."/>
            <person name="Kuo A."/>
            <person name="Riley R."/>
            <person name="Clum A."/>
            <person name="Nolan M."/>
            <person name="Lipzen A."/>
            <person name="Salamov A."/>
            <person name="Henrissat B."/>
            <person name="Wiebenga A."/>
            <person name="De vries R.P."/>
            <person name="Grigoriev I.V."/>
            <person name="Mortensen U.H."/>
            <person name="Andersen M.R."/>
            <person name="Baker S.E."/>
        </authorList>
    </citation>
    <scope>NUCLEOTIDE SEQUENCE [LARGE SCALE GENOMIC DNA]</scope>
    <source>
        <strain evidence="8 9">CBS 114.80</strain>
    </source>
</reference>
<dbReference type="AlphaFoldDB" id="A0A2V5IB25"/>
<keyword evidence="5" id="KW-0560">Oxidoreductase</keyword>
<name>A0A2V5IB25_9EURO</name>
<feature type="signal peptide" evidence="6">
    <location>
        <begin position="1"/>
        <end position="31"/>
    </location>
</feature>
<dbReference type="InterPro" id="IPR050416">
    <property type="entry name" value="FAD-linked_Oxidoreductase"/>
</dbReference>
<keyword evidence="3" id="KW-0285">Flavoprotein</keyword>
<evidence type="ECO:0000313" key="9">
    <source>
        <dbReference type="Proteomes" id="UP000248817"/>
    </source>
</evidence>
<evidence type="ECO:0000313" key="8">
    <source>
        <dbReference type="EMBL" id="PYI33859.1"/>
    </source>
</evidence>
<organism evidence="8 9">
    <name type="scientific">Aspergillus indologenus CBS 114.80</name>
    <dbReference type="NCBI Taxonomy" id="1450541"/>
    <lineage>
        <taxon>Eukaryota</taxon>
        <taxon>Fungi</taxon>
        <taxon>Dikarya</taxon>
        <taxon>Ascomycota</taxon>
        <taxon>Pezizomycotina</taxon>
        <taxon>Eurotiomycetes</taxon>
        <taxon>Eurotiomycetidae</taxon>
        <taxon>Eurotiales</taxon>
        <taxon>Aspergillaceae</taxon>
        <taxon>Aspergillus</taxon>
        <taxon>Aspergillus subgen. Circumdati</taxon>
    </lineage>
</organism>
<dbReference type="PANTHER" id="PTHR42973">
    <property type="entry name" value="BINDING OXIDOREDUCTASE, PUTATIVE (AFU_ORTHOLOGUE AFUA_1G17690)-RELATED"/>
    <property type="match status" value="1"/>
</dbReference>